<feature type="transmembrane region" description="Helical" evidence="1">
    <location>
        <begin position="213"/>
        <end position="233"/>
    </location>
</feature>
<dbReference type="InterPro" id="IPR021836">
    <property type="entry name" value="DUF3429"/>
</dbReference>
<dbReference type="Pfam" id="PF11911">
    <property type="entry name" value="DUF3429"/>
    <property type="match status" value="1"/>
</dbReference>
<feature type="transmembrane region" description="Helical" evidence="1">
    <location>
        <begin position="170"/>
        <end position="193"/>
    </location>
</feature>
<name>A0A2T7NQP0_POMCA</name>
<evidence type="ECO:0000313" key="3">
    <source>
        <dbReference type="Proteomes" id="UP000245119"/>
    </source>
</evidence>
<sequence>MHQVCGQFFTRLLRSSATIPLVSQFHHCRHVQQARLLSLKELRPHVGSNQYLPQTALMVFKMDRQCQQWRTITADSSTTAVTIWKDLKQIRSSPLPALVFGFSGLIPFAFVPLYMITTQVYSPDLEFVQMAYGACILSFLGGTRWGYVIAENSCLKADWHNLGYSVFPSLVAWLGLLFPSPVSILVVMSGIAVTAYFDTTVKGYPSWFKGLRFILSLGALLSLWSAFLCRYMLSSDSKKELDRKKIIKGDDDLEENKQK</sequence>
<proteinExistence type="predicted"/>
<evidence type="ECO:0000256" key="1">
    <source>
        <dbReference type="SAM" id="Phobius"/>
    </source>
</evidence>
<dbReference type="Proteomes" id="UP000245119">
    <property type="component" value="Linkage Group LG10"/>
</dbReference>
<feature type="transmembrane region" description="Helical" evidence="1">
    <location>
        <begin position="95"/>
        <end position="115"/>
    </location>
</feature>
<evidence type="ECO:0000313" key="2">
    <source>
        <dbReference type="EMBL" id="PVD23490.1"/>
    </source>
</evidence>
<keyword evidence="1" id="KW-0812">Transmembrane</keyword>
<evidence type="ECO:0008006" key="4">
    <source>
        <dbReference type="Google" id="ProtNLM"/>
    </source>
</evidence>
<accession>A0A2T7NQP0</accession>
<keyword evidence="1" id="KW-1133">Transmembrane helix</keyword>
<dbReference type="EMBL" id="PZQS01000010">
    <property type="protein sequence ID" value="PVD23490.1"/>
    <property type="molecule type" value="Genomic_DNA"/>
</dbReference>
<dbReference type="AlphaFoldDB" id="A0A2T7NQP0"/>
<gene>
    <name evidence="2" type="ORF">C0Q70_16762</name>
</gene>
<keyword evidence="3" id="KW-1185">Reference proteome</keyword>
<keyword evidence="1" id="KW-0472">Membrane</keyword>
<feature type="transmembrane region" description="Helical" evidence="1">
    <location>
        <begin position="127"/>
        <end position="149"/>
    </location>
</feature>
<dbReference type="PANTHER" id="PTHR15887:SF1">
    <property type="entry name" value="TRANSMEMBRANE PROTEIN 69"/>
    <property type="match status" value="1"/>
</dbReference>
<protein>
    <recommendedName>
        <fullName evidence="4">Transmembrane protein 69</fullName>
    </recommendedName>
</protein>
<reference evidence="2 3" key="1">
    <citation type="submission" date="2018-04" db="EMBL/GenBank/DDBJ databases">
        <title>The genome of golden apple snail Pomacea canaliculata provides insight into stress tolerance and invasive adaptation.</title>
        <authorList>
            <person name="Liu C."/>
            <person name="Liu B."/>
            <person name="Ren Y."/>
            <person name="Zhang Y."/>
            <person name="Wang H."/>
            <person name="Li S."/>
            <person name="Jiang F."/>
            <person name="Yin L."/>
            <person name="Zhang G."/>
            <person name="Qian W."/>
            <person name="Fan W."/>
        </authorList>
    </citation>
    <scope>NUCLEOTIDE SEQUENCE [LARGE SCALE GENOMIC DNA]</scope>
    <source>
        <strain evidence="2">SZHN2017</strain>
        <tissue evidence="2">Muscle</tissue>
    </source>
</reference>
<dbReference type="STRING" id="400727.A0A2T7NQP0"/>
<organism evidence="2 3">
    <name type="scientific">Pomacea canaliculata</name>
    <name type="common">Golden apple snail</name>
    <dbReference type="NCBI Taxonomy" id="400727"/>
    <lineage>
        <taxon>Eukaryota</taxon>
        <taxon>Metazoa</taxon>
        <taxon>Spiralia</taxon>
        <taxon>Lophotrochozoa</taxon>
        <taxon>Mollusca</taxon>
        <taxon>Gastropoda</taxon>
        <taxon>Caenogastropoda</taxon>
        <taxon>Architaenioglossa</taxon>
        <taxon>Ampullarioidea</taxon>
        <taxon>Ampullariidae</taxon>
        <taxon>Pomacea</taxon>
    </lineage>
</organism>
<dbReference type="OrthoDB" id="194289at2759"/>
<dbReference type="PANTHER" id="PTHR15887">
    <property type="entry name" value="TRANSMEMBRANE PROTEIN 69"/>
    <property type="match status" value="1"/>
</dbReference>
<comment type="caution">
    <text evidence="2">The sequence shown here is derived from an EMBL/GenBank/DDBJ whole genome shotgun (WGS) entry which is preliminary data.</text>
</comment>